<keyword evidence="2" id="KW-0808">Transferase</keyword>
<dbReference type="CDD" id="cd01651">
    <property type="entry name" value="RT_G2_intron"/>
    <property type="match status" value="1"/>
</dbReference>
<dbReference type="Proteomes" id="UP000469871">
    <property type="component" value="Unassembled WGS sequence"/>
</dbReference>
<dbReference type="GO" id="GO:0003676">
    <property type="term" value="F:nucleic acid binding"/>
    <property type="evidence" value="ECO:0007669"/>
    <property type="project" value="InterPro"/>
</dbReference>
<dbReference type="SUPFAM" id="SSF56672">
    <property type="entry name" value="DNA/RNA polymerases"/>
    <property type="match status" value="1"/>
</dbReference>
<dbReference type="GO" id="GO:0003964">
    <property type="term" value="F:RNA-directed DNA polymerase activity"/>
    <property type="evidence" value="ECO:0007669"/>
    <property type="project" value="UniProtKB-KW"/>
</dbReference>
<dbReference type="NCBIfam" id="TIGR04416">
    <property type="entry name" value="group_II_RT_mat"/>
    <property type="match status" value="1"/>
</dbReference>
<dbReference type="InterPro" id="IPR002711">
    <property type="entry name" value="HNH"/>
</dbReference>
<dbReference type="PROSITE" id="PS50878">
    <property type="entry name" value="RT_POL"/>
    <property type="match status" value="1"/>
</dbReference>
<dbReference type="EC" id="2.7.7.49" evidence="2"/>
<gene>
    <name evidence="2" type="primary">ltrA</name>
    <name evidence="2" type="ORF">GBM73_17685</name>
</gene>
<dbReference type="GO" id="GO:0008270">
    <property type="term" value="F:zinc ion binding"/>
    <property type="evidence" value="ECO:0007669"/>
    <property type="project" value="InterPro"/>
</dbReference>
<name>A0A7V7Y179_ENTFC</name>
<sequence length="619" mass="72006">MNKVKTNKTLRHSEYYGMTQIFDELYVKSDKKEVFTELMTIIMSDENIRLAYRNIKNNKGSYTASTDKKSIRDIKTLSEDTFLTEVKVLFRCYKPRAVRRVEIPKPNGKTRPLGIPSIWDRLIQQCILQVLEPICEAKFHNYSYGFRPNRSTHHAIATCNRLANRGKLHFVVDVDIKGFFDNVNHSKLLRQMWTIGIRDKWLLGIIRSMLNAPIVLPTGKVEHPKKGVPQGGVLSPLLSNIILNELDWWVASQWQNTTIETEKIMDRRDKGKGIDKTNQYRALRRTNLKEIYIVRYADDFKIFCRKRSHADKIFHATKMWLKERLSLEISEEKSKIVNLKKGKSEYLGFELKLIKKGKKYVVESHMSKKSMTRVKIQLKKQLRKVARPKNHCEQAKEIGLYNSMVIGIHQYYGIATCVNLDCSKIAYTLKPFINHKLPTKKHGKILNTFIKSKYGKSKEMRWLNNVPIVPLNYVQFRLAVPLSEGTCKYTESGRSKIHSKLKLDLALLLHMMRNSNYERSIEFVDNRISKYSAQKGKCAITGKFLEYEEIHCHHIVPVKQQGTDKYSNLIIIHKNVHALVHAIEEKIIHKYLIVLNLTNEQIEKLNELRVKAGNSVLTV</sequence>
<dbReference type="EMBL" id="WEFP01000015">
    <property type="protein sequence ID" value="KAB7572140.1"/>
    <property type="molecule type" value="Genomic_DNA"/>
</dbReference>
<reference evidence="2 3" key="1">
    <citation type="submission" date="2019-10" db="EMBL/GenBank/DDBJ databases">
        <title>Evolutionary dynamics of vancomycin-resistant Enterococcus faecium during gastrointestinal tract colonization and bloodstream infection in immunocompromised pediatric patients.</title>
        <authorList>
            <person name="Chilambi G.S."/>
            <person name="Nordstrom H.R."/>
            <person name="Evans D.R."/>
            <person name="Ferrolino J."/>
            <person name="Hayden R.T."/>
            <person name="Maron G.M."/>
            <person name="Vo A.N."/>
            <person name="Gilmore M.S."/>
            <person name="Wolf J."/>
            <person name="Rosch J.W."/>
            <person name="Van Tyne D."/>
        </authorList>
    </citation>
    <scope>NUCLEOTIDE SEQUENCE [LARGE SCALE GENOMIC DNA]</scope>
    <source>
        <strain evidence="2 3">VRECG27</strain>
    </source>
</reference>
<organism evidence="2 3">
    <name type="scientific">Enterococcus faecium</name>
    <name type="common">Streptococcus faecium</name>
    <dbReference type="NCBI Taxonomy" id="1352"/>
    <lineage>
        <taxon>Bacteria</taxon>
        <taxon>Bacillati</taxon>
        <taxon>Bacillota</taxon>
        <taxon>Bacilli</taxon>
        <taxon>Lactobacillales</taxon>
        <taxon>Enterococcaceae</taxon>
        <taxon>Enterococcus</taxon>
    </lineage>
</organism>
<dbReference type="InterPro" id="IPR003615">
    <property type="entry name" value="HNH_nuc"/>
</dbReference>
<dbReference type="CDD" id="cd00085">
    <property type="entry name" value="HNHc"/>
    <property type="match status" value="1"/>
</dbReference>
<keyword evidence="2" id="KW-0695">RNA-directed DNA polymerase</keyword>
<protein>
    <submittedName>
        <fullName evidence="2">Group II intron reverse transcriptase/maturase</fullName>
        <ecNumber evidence="2">2.7.7.49</ecNumber>
    </submittedName>
</protein>
<accession>A0A7V7Y179</accession>
<dbReference type="PANTHER" id="PTHR34047:SF8">
    <property type="entry name" value="PROTEIN YKFC"/>
    <property type="match status" value="1"/>
</dbReference>
<evidence type="ECO:0000259" key="1">
    <source>
        <dbReference type="PROSITE" id="PS50878"/>
    </source>
</evidence>
<proteinExistence type="predicted"/>
<dbReference type="Pfam" id="PF01844">
    <property type="entry name" value="HNH"/>
    <property type="match status" value="1"/>
</dbReference>
<dbReference type="InterPro" id="IPR030931">
    <property type="entry name" value="Group_II_RT_mat"/>
</dbReference>
<dbReference type="InterPro" id="IPR051083">
    <property type="entry name" value="GrpII_Intron_Splice-Mob/Def"/>
</dbReference>
<dbReference type="Gene3D" id="1.10.30.50">
    <property type="match status" value="1"/>
</dbReference>
<comment type="caution">
    <text evidence="2">The sequence shown here is derived from an EMBL/GenBank/DDBJ whole genome shotgun (WGS) entry which is preliminary data.</text>
</comment>
<evidence type="ECO:0000313" key="3">
    <source>
        <dbReference type="Proteomes" id="UP000469871"/>
    </source>
</evidence>
<keyword evidence="2" id="KW-0548">Nucleotidyltransferase</keyword>
<dbReference type="InterPro" id="IPR000477">
    <property type="entry name" value="RT_dom"/>
</dbReference>
<dbReference type="SMART" id="SM00507">
    <property type="entry name" value="HNHc"/>
    <property type="match status" value="1"/>
</dbReference>
<evidence type="ECO:0000313" key="2">
    <source>
        <dbReference type="EMBL" id="KAB7572140.1"/>
    </source>
</evidence>
<dbReference type="GO" id="GO:0004519">
    <property type="term" value="F:endonuclease activity"/>
    <property type="evidence" value="ECO:0007669"/>
    <property type="project" value="InterPro"/>
</dbReference>
<feature type="domain" description="Reverse transcriptase" evidence="1">
    <location>
        <begin position="84"/>
        <end position="351"/>
    </location>
</feature>
<dbReference type="InterPro" id="IPR043502">
    <property type="entry name" value="DNA/RNA_pol_sf"/>
</dbReference>
<dbReference type="RefSeq" id="WP_152156451.1">
    <property type="nucleotide sequence ID" value="NZ_WEFP01000015.1"/>
</dbReference>
<dbReference type="AlphaFoldDB" id="A0A7V7Y179"/>
<dbReference type="Pfam" id="PF00078">
    <property type="entry name" value="RVT_1"/>
    <property type="match status" value="1"/>
</dbReference>
<dbReference type="PANTHER" id="PTHR34047">
    <property type="entry name" value="NUCLEAR INTRON MATURASE 1, MITOCHONDRIAL-RELATED"/>
    <property type="match status" value="1"/>
</dbReference>